<gene>
    <name evidence="1" type="ORF">BBRV_LOCUS59212</name>
</gene>
<evidence type="ECO:0008006" key="2">
    <source>
        <dbReference type="Google" id="ProtNLM"/>
    </source>
</evidence>
<sequence>MSGESRITNDSSLLPSLTICSPDDPSKDNDNLKKCGYCKQTVTSESHKCVKCEVFFHPSCAKKAGPNIDGSYKRCCGSRKNSPTREAPTLLVNDFIDALRNEVNPRLNKIDETLKRVEDTVRTIENRTTKNEKDMSTLRQDMKSSTDEVSAIETTNNNNVTRPMPADQIVADCIQELADRTSRKQNIIIFGLKELCTNNMT</sequence>
<name>A0A6V7JU56_9HYME</name>
<dbReference type="InterPro" id="IPR046349">
    <property type="entry name" value="C1-like_sf"/>
</dbReference>
<reference evidence="1" key="1">
    <citation type="submission" date="2020-07" db="EMBL/GenBank/DDBJ databases">
        <authorList>
            <person name="Ferguson B K."/>
        </authorList>
    </citation>
    <scope>NUCLEOTIDE SEQUENCE</scope>
    <source>
        <strain evidence="1">L06</strain>
    </source>
</reference>
<dbReference type="SUPFAM" id="SSF57889">
    <property type="entry name" value="Cysteine-rich domain"/>
    <property type="match status" value="1"/>
</dbReference>
<organism evidence="1">
    <name type="scientific">Bracon brevicornis</name>
    <dbReference type="NCBI Taxonomy" id="1563983"/>
    <lineage>
        <taxon>Eukaryota</taxon>
        <taxon>Metazoa</taxon>
        <taxon>Ecdysozoa</taxon>
        <taxon>Arthropoda</taxon>
        <taxon>Hexapoda</taxon>
        <taxon>Insecta</taxon>
        <taxon>Pterygota</taxon>
        <taxon>Neoptera</taxon>
        <taxon>Endopterygota</taxon>
        <taxon>Hymenoptera</taxon>
        <taxon>Apocrita</taxon>
        <taxon>Ichneumonoidea</taxon>
        <taxon>Braconidae</taxon>
        <taxon>Braconinae</taxon>
        <taxon>Bracon</taxon>
    </lineage>
</organism>
<evidence type="ECO:0000313" key="1">
    <source>
        <dbReference type="EMBL" id="CAD1554370.1"/>
    </source>
</evidence>
<dbReference type="EMBL" id="CADCXW020000020">
    <property type="protein sequence ID" value="CAD1554370.1"/>
    <property type="molecule type" value="Genomic_DNA"/>
</dbReference>
<protein>
    <recommendedName>
        <fullName evidence="2">Phorbol-ester/DAG-type domain-containing protein</fullName>
    </recommendedName>
</protein>
<accession>A0A6V7JU56</accession>
<dbReference type="AlphaFoldDB" id="A0A6V7JU56"/>
<proteinExistence type="predicted"/>